<dbReference type="Proteomes" id="UP000663859">
    <property type="component" value="Unassembled WGS sequence"/>
</dbReference>
<dbReference type="InterPro" id="IPR000551">
    <property type="entry name" value="MerR-type_HTH_dom"/>
</dbReference>
<evidence type="ECO:0000313" key="2">
    <source>
        <dbReference type="EMBL" id="CAF0697216.1"/>
    </source>
</evidence>
<evidence type="ECO:0000259" key="1">
    <source>
        <dbReference type="PROSITE" id="PS50937"/>
    </source>
</evidence>
<dbReference type="EMBL" id="CAJNOB010000014">
    <property type="protein sequence ID" value="CAF0697216.1"/>
    <property type="molecule type" value="Genomic_DNA"/>
</dbReference>
<name>A0A8J2BSM7_9BACT</name>
<dbReference type="PROSITE" id="PS50937">
    <property type="entry name" value="HTH_MERR_2"/>
    <property type="match status" value="1"/>
</dbReference>
<dbReference type="GO" id="GO:0006355">
    <property type="term" value="P:regulation of DNA-templated transcription"/>
    <property type="evidence" value="ECO:0007669"/>
    <property type="project" value="InterPro"/>
</dbReference>
<evidence type="ECO:0000313" key="3">
    <source>
        <dbReference type="Proteomes" id="UP000663859"/>
    </source>
</evidence>
<protein>
    <recommendedName>
        <fullName evidence="1">HTH merR-type domain-containing protein</fullName>
    </recommendedName>
</protein>
<dbReference type="Gene3D" id="1.10.1660.10">
    <property type="match status" value="1"/>
</dbReference>
<dbReference type="SMART" id="SM00422">
    <property type="entry name" value="HTH_MERR"/>
    <property type="match status" value="1"/>
</dbReference>
<proteinExistence type="predicted"/>
<gene>
    <name evidence="2" type="ORF">MPNT_210011</name>
</gene>
<dbReference type="Pfam" id="PF13591">
    <property type="entry name" value="MerR_2"/>
    <property type="match status" value="1"/>
</dbReference>
<keyword evidence="3" id="KW-1185">Reference proteome</keyword>
<sequence length="108" mass="12488">MIASPFPPSDPAPDPAPPPSLYTVKSVAQALGIHPKRVWFYYRAGLVSHVRTTETGEPLFDDEALYWLSQIHSLQKSYRVKREVLQLILHLLHEIERLKRLLNHRPIE</sequence>
<comment type="caution">
    <text evidence="2">The sequence shown here is derived from an EMBL/GenBank/DDBJ whole genome shotgun (WGS) entry which is preliminary data.</text>
</comment>
<accession>A0A8J2BSM7</accession>
<dbReference type="SUPFAM" id="SSF46955">
    <property type="entry name" value="Putative DNA-binding domain"/>
    <property type="match status" value="1"/>
</dbReference>
<dbReference type="GO" id="GO:0003677">
    <property type="term" value="F:DNA binding"/>
    <property type="evidence" value="ECO:0007669"/>
    <property type="project" value="InterPro"/>
</dbReference>
<organism evidence="2 3">
    <name type="scientific">Candidatus Methylacidithermus pantelleriae</name>
    <dbReference type="NCBI Taxonomy" id="2744239"/>
    <lineage>
        <taxon>Bacteria</taxon>
        <taxon>Pseudomonadati</taxon>
        <taxon>Verrucomicrobiota</taxon>
        <taxon>Methylacidiphilae</taxon>
        <taxon>Methylacidiphilales</taxon>
        <taxon>Methylacidiphilaceae</taxon>
        <taxon>Candidatus Methylacidithermus</taxon>
    </lineage>
</organism>
<reference evidence="2" key="1">
    <citation type="submission" date="2021-02" db="EMBL/GenBank/DDBJ databases">
        <authorList>
            <person name="Cremers G."/>
            <person name="Picone N."/>
        </authorList>
    </citation>
    <scope>NUCLEOTIDE SEQUENCE</scope>
    <source>
        <strain evidence="2">PQ17</strain>
    </source>
</reference>
<dbReference type="RefSeq" id="WP_174583158.1">
    <property type="nucleotide sequence ID" value="NZ_CAJNOB010000014.1"/>
</dbReference>
<dbReference type="InterPro" id="IPR009061">
    <property type="entry name" value="DNA-bd_dom_put_sf"/>
</dbReference>
<feature type="domain" description="HTH merR-type" evidence="1">
    <location>
        <begin position="21"/>
        <end position="75"/>
    </location>
</feature>
<dbReference type="AlphaFoldDB" id="A0A8J2BSM7"/>